<feature type="compositionally biased region" description="Polar residues" evidence="1">
    <location>
        <begin position="156"/>
        <end position="169"/>
    </location>
</feature>
<dbReference type="InParanoid" id="A0A2J6SNY8"/>
<name>A0A2J6SNY8_9HELO</name>
<keyword evidence="3" id="KW-1185">Reference proteome</keyword>
<protein>
    <submittedName>
        <fullName evidence="2">Uncharacterized protein</fullName>
    </submittedName>
</protein>
<gene>
    <name evidence="2" type="ORF">K444DRAFT_636306</name>
</gene>
<dbReference type="RefSeq" id="XP_024729357.1">
    <property type="nucleotide sequence ID" value="XM_024883982.1"/>
</dbReference>
<dbReference type="EMBL" id="KZ613905">
    <property type="protein sequence ID" value="PMD52453.1"/>
    <property type="molecule type" value="Genomic_DNA"/>
</dbReference>
<evidence type="ECO:0000313" key="3">
    <source>
        <dbReference type="Proteomes" id="UP000235371"/>
    </source>
</evidence>
<dbReference type="AlphaFoldDB" id="A0A2J6SNY8"/>
<accession>A0A2J6SNY8</accession>
<reference evidence="2 3" key="1">
    <citation type="submission" date="2016-04" db="EMBL/GenBank/DDBJ databases">
        <title>A degradative enzymes factory behind the ericoid mycorrhizal symbiosis.</title>
        <authorList>
            <consortium name="DOE Joint Genome Institute"/>
            <person name="Martino E."/>
            <person name="Morin E."/>
            <person name="Grelet G."/>
            <person name="Kuo A."/>
            <person name="Kohler A."/>
            <person name="Daghino S."/>
            <person name="Barry K."/>
            <person name="Choi C."/>
            <person name="Cichocki N."/>
            <person name="Clum A."/>
            <person name="Copeland A."/>
            <person name="Hainaut M."/>
            <person name="Haridas S."/>
            <person name="Labutti K."/>
            <person name="Lindquist E."/>
            <person name="Lipzen A."/>
            <person name="Khouja H.-R."/>
            <person name="Murat C."/>
            <person name="Ohm R."/>
            <person name="Olson A."/>
            <person name="Spatafora J."/>
            <person name="Veneault-Fourrey C."/>
            <person name="Henrissat B."/>
            <person name="Grigoriev I."/>
            <person name="Martin F."/>
            <person name="Perotto S."/>
        </authorList>
    </citation>
    <scope>NUCLEOTIDE SEQUENCE [LARGE SCALE GENOMIC DNA]</scope>
    <source>
        <strain evidence="2 3">E</strain>
    </source>
</reference>
<evidence type="ECO:0000313" key="2">
    <source>
        <dbReference type="EMBL" id="PMD52453.1"/>
    </source>
</evidence>
<evidence type="ECO:0000256" key="1">
    <source>
        <dbReference type="SAM" id="MobiDB-lite"/>
    </source>
</evidence>
<sequence>MIAAPIRCTPGSMGEHNTKGRMKGPESLISSFRGNLDFSRPEVIQYHEGEQWGRIMWTQEVTRRRRERVGFDSNEKAAFSKLLRPQYRLVIQVLRLLLLDKRTVHYNATFPVRPLPVKREQIQYLENTEKTLPVPTSSNERDGRKASVPRQLRDGSLQTRESVKSTMTTLCDDPSTLASRVIPDTTSPSAC</sequence>
<feature type="region of interest" description="Disordered" evidence="1">
    <location>
        <begin position="128"/>
        <end position="171"/>
    </location>
</feature>
<dbReference type="Proteomes" id="UP000235371">
    <property type="component" value="Unassembled WGS sequence"/>
</dbReference>
<dbReference type="GeneID" id="36592059"/>
<organism evidence="2 3">
    <name type="scientific">Hyaloscypha bicolor E</name>
    <dbReference type="NCBI Taxonomy" id="1095630"/>
    <lineage>
        <taxon>Eukaryota</taxon>
        <taxon>Fungi</taxon>
        <taxon>Dikarya</taxon>
        <taxon>Ascomycota</taxon>
        <taxon>Pezizomycotina</taxon>
        <taxon>Leotiomycetes</taxon>
        <taxon>Helotiales</taxon>
        <taxon>Hyaloscyphaceae</taxon>
        <taxon>Hyaloscypha</taxon>
        <taxon>Hyaloscypha bicolor</taxon>
    </lineage>
</organism>
<proteinExistence type="predicted"/>